<protein>
    <submittedName>
        <fullName evidence="3">Uncharacterized protein</fullName>
    </submittedName>
</protein>
<dbReference type="PROSITE" id="PS51257">
    <property type="entry name" value="PROKAR_LIPOPROTEIN"/>
    <property type="match status" value="1"/>
</dbReference>
<feature type="compositionally biased region" description="Acidic residues" evidence="2">
    <location>
        <begin position="474"/>
        <end position="485"/>
    </location>
</feature>
<evidence type="ECO:0000313" key="3">
    <source>
        <dbReference type="EMBL" id="OSX69327.1"/>
    </source>
</evidence>
<feature type="region of interest" description="Disordered" evidence="2">
    <location>
        <begin position="349"/>
        <end position="369"/>
    </location>
</feature>
<evidence type="ECO:0000256" key="2">
    <source>
        <dbReference type="SAM" id="MobiDB-lite"/>
    </source>
</evidence>
<name>A0A1X6NL63_PORUM</name>
<keyword evidence="1" id="KW-0175">Coiled coil</keyword>
<feature type="compositionally biased region" description="Polar residues" evidence="2">
    <location>
        <begin position="503"/>
        <end position="523"/>
    </location>
</feature>
<feature type="coiled-coil region" evidence="1">
    <location>
        <begin position="399"/>
        <end position="426"/>
    </location>
</feature>
<accession>A0A1X6NL63</accession>
<gene>
    <name evidence="3" type="ORF">BU14_1618s0002</name>
</gene>
<keyword evidence="4" id="KW-1185">Reference proteome</keyword>
<organism evidence="3 4">
    <name type="scientific">Porphyra umbilicalis</name>
    <name type="common">Purple laver</name>
    <name type="synonym">Red alga</name>
    <dbReference type="NCBI Taxonomy" id="2786"/>
    <lineage>
        <taxon>Eukaryota</taxon>
        <taxon>Rhodophyta</taxon>
        <taxon>Bangiophyceae</taxon>
        <taxon>Bangiales</taxon>
        <taxon>Bangiaceae</taxon>
        <taxon>Porphyra</taxon>
    </lineage>
</organism>
<feature type="compositionally biased region" description="Basic residues" evidence="2">
    <location>
        <begin position="160"/>
        <end position="172"/>
    </location>
</feature>
<feature type="compositionally biased region" description="Polar residues" evidence="2">
    <location>
        <begin position="101"/>
        <end position="112"/>
    </location>
</feature>
<dbReference type="EMBL" id="KV919615">
    <property type="protein sequence ID" value="OSX69327.1"/>
    <property type="molecule type" value="Genomic_DNA"/>
</dbReference>
<evidence type="ECO:0000256" key="1">
    <source>
        <dbReference type="SAM" id="Coils"/>
    </source>
</evidence>
<reference evidence="3 4" key="1">
    <citation type="submission" date="2017-03" db="EMBL/GenBank/DDBJ databases">
        <title>WGS assembly of Porphyra umbilicalis.</title>
        <authorList>
            <person name="Brawley S.H."/>
            <person name="Blouin N.A."/>
            <person name="Ficko-Blean E."/>
            <person name="Wheeler G.L."/>
            <person name="Lohr M."/>
            <person name="Goodson H.V."/>
            <person name="Jenkins J.W."/>
            <person name="Blaby-Haas C.E."/>
            <person name="Helliwell K.E."/>
            <person name="Chan C."/>
            <person name="Marriage T."/>
            <person name="Bhattacharya D."/>
            <person name="Klein A.S."/>
            <person name="Badis Y."/>
            <person name="Brodie J."/>
            <person name="Cao Y."/>
            <person name="Collen J."/>
            <person name="Dittami S.M."/>
            <person name="Gachon C.M."/>
            <person name="Green B.R."/>
            <person name="Karpowicz S."/>
            <person name="Kim J.W."/>
            <person name="Kudahl U."/>
            <person name="Lin S."/>
            <person name="Michel G."/>
            <person name="Mittag M."/>
            <person name="Olson B.J."/>
            <person name="Pangilinan J."/>
            <person name="Peng Y."/>
            <person name="Qiu H."/>
            <person name="Shu S."/>
            <person name="Singer J.T."/>
            <person name="Smith A.G."/>
            <person name="Sprecher B.N."/>
            <person name="Wagner V."/>
            <person name="Wang W."/>
            <person name="Wang Z.-Y."/>
            <person name="Yan J."/>
            <person name="Yarish C."/>
            <person name="Zoeuner-Riek S."/>
            <person name="Zhuang Y."/>
            <person name="Zou Y."/>
            <person name="Lindquist E.A."/>
            <person name="Grimwood J."/>
            <person name="Barry K."/>
            <person name="Rokhsar D.S."/>
            <person name="Schmutz J."/>
            <person name="Stiller J.W."/>
            <person name="Grossman A.R."/>
            <person name="Prochnik S.E."/>
        </authorList>
    </citation>
    <scope>NUCLEOTIDE SEQUENCE [LARGE SCALE GENOMIC DNA]</scope>
    <source>
        <strain evidence="3">4086291</strain>
    </source>
</reference>
<proteinExistence type="predicted"/>
<feature type="compositionally biased region" description="Low complexity" evidence="2">
    <location>
        <begin position="229"/>
        <end position="245"/>
    </location>
</feature>
<sequence length="523" mass="52972">MAARMPMPSAADQENKESMRAVVAAAAAALGCPASADTSIPDAYPSAASASAPASTNWDCYRGFMAYQSMEHHAEVARRQEELAADRPPSPDPATLPLPSFYTSQHTPSGTLPQEMVTVRPKPVEGEAGAASVAPSAGASGGDSLSVPRTDVNEIESLRKSAHKAPHSRSRLGRAGSRRPIINPGSGHKPFISERARAAAAKRGRAAAARGKTKGVASLISLPGAAKQARPSEAGRSSGSAPSAAQAKVGGAPIAREAVASAALISLSACAGTAKRPPTPPSASSPGVPLSAAAEAEAVTNAAAVLDAAKMARQARTAAATKASMAARLAEAAAAGKVLGSRKAAGAGKAAVGRTTTGSGKSAGAGKAAGASKAAGSSKAAGAGEAAGAVKVIGAVQIILDAEKELAKLKRKVADLLKLKKQLVNLVATFKMNTEEIDTHGHSLERQASAILEIRAEMRKFCKPAPRPFAGSDMDGDDDEEEEEEPVRPVKRVWFALDEPVVKQSTPTAPSGADSSVLQSQPS</sequence>
<feature type="region of interest" description="Disordered" evidence="2">
    <location>
        <begin position="219"/>
        <end position="245"/>
    </location>
</feature>
<feature type="compositionally biased region" description="Low complexity" evidence="2">
    <location>
        <begin position="126"/>
        <end position="138"/>
    </location>
</feature>
<evidence type="ECO:0000313" key="4">
    <source>
        <dbReference type="Proteomes" id="UP000218209"/>
    </source>
</evidence>
<dbReference type="Proteomes" id="UP000218209">
    <property type="component" value="Unassembled WGS sequence"/>
</dbReference>
<feature type="region of interest" description="Disordered" evidence="2">
    <location>
        <begin position="464"/>
        <end position="523"/>
    </location>
</feature>
<feature type="region of interest" description="Disordered" evidence="2">
    <location>
        <begin position="77"/>
        <end position="190"/>
    </location>
</feature>
<dbReference type="AlphaFoldDB" id="A0A1X6NL63"/>